<dbReference type="PROSITE" id="PS51257">
    <property type="entry name" value="PROKAR_LIPOPROTEIN"/>
    <property type="match status" value="1"/>
</dbReference>
<comment type="caution">
    <text evidence="2">The sequence shown here is derived from an EMBL/GenBank/DDBJ whole genome shotgun (WGS) entry which is preliminary data.</text>
</comment>
<feature type="signal peptide" evidence="1">
    <location>
        <begin position="1"/>
        <end position="22"/>
    </location>
</feature>
<dbReference type="AlphaFoldDB" id="A0A0C1KU49"/>
<proteinExistence type="predicted"/>
<name>A0A0C1KU49_9BACT</name>
<dbReference type="RefSeq" id="WP_039144250.1">
    <property type="nucleotide sequence ID" value="NZ_JSVC01000040.1"/>
</dbReference>
<reference evidence="2 3" key="1">
    <citation type="submission" date="2014-11" db="EMBL/GenBank/DDBJ databases">
        <title>Genome sequence of Flavihumibacter solisilvae 3-3.</title>
        <authorList>
            <person name="Zhou G."/>
            <person name="Li M."/>
            <person name="Wang G."/>
        </authorList>
    </citation>
    <scope>NUCLEOTIDE SEQUENCE [LARGE SCALE GENOMIC DNA]</scope>
    <source>
        <strain evidence="2 3">3-3</strain>
    </source>
</reference>
<keyword evidence="3" id="KW-1185">Reference proteome</keyword>
<evidence type="ECO:0008006" key="4">
    <source>
        <dbReference type="Google" id="ProtNLM"/>
    </source>
</evidence>
<dbReference type="Proteomes" id="UP000031408">
    <property type="component" value="Unassembled WGS sequence"/>
</dbReference>
<accession>A0A0C1KU49</accession>
<keyword evidence="1" id="KW-0732">Signal</keyword>
<gene>
    <name evidence="2" type="ORF">OI18_22340</name>
</gene>
<sequence length="325" mass="38172">MTVTKRLAILLMVIFMASCQKSQDEPETPPLTPPVEEPAKADSMFLLTSINGEFSEGQEFNFEYDSSHKLIKFYRPSTWGRTTPCYVIYKNDVMSYVISEYKDVNGSIRRASMIFEYGSNRQCSRIFYKSSPNKYRENNDPYFSDLTDGNVERKYDSLVYSSTNQLQQIYHLQYGGNPKDNVLIKLFYEDASDTMLNKLEEYHFDNNSNPTLYDQLLLKTTTINNPIRKLLWYFPFVFKLTYIHGGSNVMFLPILYDRPSTYLSLYTPFVSKCIINYQVYNNWGSYNYTGTIFDYSYTSDSLQLKTVKRGDRWSFVTYNFTRVKK</sequence>
<protein>
    <recommendedName>
        <fullName evidence="4">DUF4595 domain-containing protein</fullName>
    </recommendedName>
</protein>
<evidence type="ECO:0000256" key="1">
    <source>
        <dbReference type="SAM" id="SignalP"/>
    </source>
</evidence>
<organism evidence="2 3">
    <name type="scientific">Flavihumibacter solisilvae</name>
    <dbReference type="NCBI Taxonomy" id="1349421"/>
    <lineage>
        <taxon>Bacteria</taxon>
        <taxon>Pseudomonadati</taxon>
        <taxon>Bacteroidota</taxon>
        <taxon>Chitinophagia</taxon>
        <taxon>Chitinophagales</taxon>
        <taxon>Chitinophagaceae</taxon>
        <taxon>Flavihumibacter</taxon>
    </lineage>
</organism>
<evidence type="ECO:0000313" key="3">
    <source>
        <dbReference type="Proteomes" id="UP000031408"/>
    </source>
</evidence>
<feature type="chain" id="PRO_5002148566" description="DUF4595 domain-containing protein" evidence="1">
    <location>
        <begin position="23"/>
        <end position="325"/>
    </location>
</feature>
<evidence type="ECO:0000313" key="2">
    <source>
        <dbReference type="EMBL" id="KIC91312.1"/>
    </source>
</evidence>
<dbReference type="OrthoDB" id="680155at2"/>
<dbReference type="EMBL" id="JSVC01000040">
    <property type="protein sequence ID" value="KIC91312.1"/>
    <property type="molecule type" value="Genomic_DNA"/>
</dbReference>